<feature type="compositionally biased region" description="Low complexity" evidence="1">
    <location>
        <begin position="25"/>
        <end position="36"/>
    </location>
</feature>
<dbReference type="Gene3D" id="3.40.1360.10">
    <property type="match status" value="1"/>
</dbReference>
<dbReference type="OrthoDB" id="784829at2"/>
<feature type="compositionally biased region" description="Basic and acidic residues" evidence="1">
    <location>
        <begin position="220"/>
        <end position="233"/>
    </location>
</feature>
<reference evidence="3" key="1">
    <citation type="submission" date="2015-07" db="EMBL/GenBank/DDBJ databases">
        <authorList>
            <person name="Rodrigo-Torres Lidia"/>
            <person name="Arahal R.David."/>
        </authorList>
    </citation>
    <scope>NUCLEOTIDE SEQUENCE [LARGE SCALE GENOMIC DNA]</scope>
    <source>
        <strain evidence="3">CECT 5112</strain>
    </source>
</reference>
<feature type="region of interest" description="Disordered" evidence="1">
    <location>
        <begin position="1"/>
        <end position="41"/>
    </location>
</feature>
<dbReference type="GO" id="GO:0004386">
    <property type="term" value="F:helicase activity"/>
    <property type="evidence" value="ECO:0007669"/>
    <property type="project" value="UniProtKB-KW"/>
</dbReference>
<organism evidence="2 3">
    <name type="scientific">Roseibium alexandrii</name>
    <dbReference type="NCBI Taxonomy" id="388408"/>
    <lineage>
        <taxon>Bacteria</taxon>
        <taxon>Pseudomonadati</taxon>
        <taxon>Pseudomonadota</taxon>
        <taxon>Alphaproteobacteria</taxon>
        <taxon>Hyphomicrobiales</taxon>
        <taxon>Stappiaceae</taxon>
        <taxon>Roseibium</taxon>
    </lineage>
</organism>
<evidence type="ECO:0000256" key="1">
    <source>
        <dbReference type="SAM" id="MobiDB-lite"/>
    </source>
</evidence>
<evidence type="ECO:0000313" key="3">
    <source>
        <dbReference type="Proteomes" id="UP000053235"/>
    </source>
</evidence>
<keyword evidence="2" id="KW-0347">Helicase</keyword>
<dbReference type="InterPro" id="IPR027417">
    <property type="entry name" value="P-loop_NTPase"/>
</dbReference>
<feature type="region of interest" description="Disordered" evidence="1">
    <location>
        <begin position="220"/>
        <end position="249"/>
    </location>
</feature>
<keyword evidence="3" id="KW-1185">Reference proteome</keyword>
<keyword evidence="2" id="KW-0547">Nucleotide-binding</keyword>
<dbReference type="CDD" id="cd00188">
    <property type="entry name" value="TOPRIM"/>
    <property type="match status" value="1"/>
</dbReference>
<gene>
    <name evidence="2" type="ORF">LAX5112_02139</name>
</gene>
<dbReference type="EMBL" id="CXWD01000007">
    <property type="protein sequence ID" value="CTQ69507.1"/>
    <property type="molecule type" value="Genomic_DNA"/>
</dbReference>
<dbReference type="AlphaFoldDB" id="A0A0M7A4F5"/>
<keyword evidence="2" id="KW-0067">ATP-binding</keyword>
<name>A0A0M7A4F5_9HYPH</name>
<feature type="compositionally biased region" description="Basic residues" evidence="1">
    <location>
        <begin position="235"/>
        <end position="249"/>
    </location>
</feature>
<dbReference type="SUPFAM" id="SSF52540">
    <property type="entry name" value="P-loop containing nucleoside triphosphate hydrolases"/>
    <property type="match status" value="1"/>
</dbReference>
<dbReference type="Proteomes" id="UP000053235">
    <property type="component" value="Unassembled WGS sequence"/>
</dbReference>
<dbReference type="RefSeq" id="WP_055671795.1">
    <property type="nucleotide sequence ID" value="NZ_CXWD01000007.1"/>
</dbReference>
<keyword evidence="2" id="KW-0378">Hydrolase</keyword>
<dbReference type="STRING" id="388408.LAX5112_02139"/>
<evidence type="ECO:0000313" key="2">
    <source>
        <dbReference type="EMBL" id="CTQ69507.1"/>
    </source>
</evidence>
<sequence>MTADPFAPISAGAHSKQSTSNRRCVVPVPETAPEAPSTHPKLGRPSAVWRYNDPHGNLLGFVCRFEEDSGAKSFRPLTLFEEPGALRWRWQAWPDDRPLYGLDKLAAKPTATVLVTEGEKAADAAQELLTNFVSMTAPGGSNGVAKVDFSPLNGRSVIIWPDADEPGQKYAKAVCAQVMSSGAASVVVLSPPEEVSQGWDAADALETGWTSGQAADFVRQAEDEKPLEPETPKKTSARKRSSPKKKKHRSILDAAKDAELWHSPQKQVFATVPVNRHAEHWPLESRSFKRWISARIHEHFVHIPSGQSISDALRILEVKALEDGPCFQPFIRTGYDGDACWLDLADDAWRAVRIIRHGWEVVDRPPVKFLRSETMEPFPEPEKAVMIEELRPFVNAGDDDHKLIVAWLVASLFGKARTYPVLALGGEQGSGKSTMARLLRSLTDPSHVSALATPKDERDFVVMALNAHVLSFDNVSKVEPWFSDAICRLATGAGFVTRKLHSDGDPFWFQGSKPVLLNGIPSLTERADLAERSLTVRLQRIDETSRQSEDAFWRAWETIRPGILGALLDAVSAALRNWDTTDLKEKPRMADFAHMMAAAEPGLGWEPGAFMEAYTANRQATTEAVFESDPVAVAILKFIQEDHPTNGWEGTATELLGHLNRIVSEDLRRSRFWPAKPNALGNAVDRAAPLLRHRGIQVTKRSTGAQRLILLCVSSA</sequence>
<protein>
    <submittedName>
        <fullName evidence="2">Superfamily II helicase</fullName>
    </submittedName>
</protein>
<proteinExistence type="predicted"/>
<accession>A0A0M7A4F5</accession>